<accession>A0A8J3GCB7</accession>
<sequence length="197" mass="22080">MFYSKCNDILRKGIVMLHPNEVVTLSHEGRIKAILDIYGTELDGMIHAARLWGLHLDSPKIDKHGMFVNAETLLHVECEGATASITVAEGQFQHWAMNWMLTFDGAEHTAVAPSIWNPVMYTSRPNAYAIALGVITERLYFRYGERKQGTLSQQAAASVLLDKLGGLNPVARDNARYNANEQLIQEEPRLAIYRQVA</sequence>
<keyword evidence="2" id="KW-1185">Reference proteome</keyword>
<gene>
    <name evidence="1" type="ORF">GCM10007047_05780</name>
</gene>
<protein>
    <submittedName>
        <fullName evidence="1">Uncharacterized protein</fullName>
    </submittedName>
</protein>
<proteinExistence type="predicted"/>
<name>A0A8J3GCB7_9BACT</name>
<evidence type="ECO:0000313" key="1">
    <source>
        <dbReference type="EMBL" id="GHB93284.1"/>
    </source>
</evidence>
<evidence type="ECO:0000313" key="2">
    <source>
        <dbReference type="Proteomes" id="UP000642829"/>
    </source>
</evidence>
<reference evidence="1" key="1">
    <citation type="journal article" date="2014" name="Int. J. Syst. Evol. Microbiol.">
        <title>Complete genome sequence of Corynebacterium casei LMG S-19264T (=DSM 44701T), isolated from a smear-ripened cheese.</title>
        <authorList>
            <consortium name="US DOE Joint Genome Institute (JGI-PGF)"/>
            <person name="Walter F."/>
            <person name="Albersmeier A."/>
            <person name="Kalinowski J."/>
            <person name="Ruckert C."/>
        </authorList>
    </citation>
    <scope>NUCLEOTIDE SEQUENCE</scope>
    <source>
        <strain evidence="1">KCTC 12870</strain>
    </source>
</reference>
<dbReference type="Proteomes" id="UP000642829">
    <property type="component" value="Unassembled WGS sequence"/>
</dbReference>
<comment type="caution">
    <text evidence="1">The sequence shown here is derived from an EMBL/GenBank/DDBJ whole genome shotgun (WGS) entry which is preliminary data.</text>
</comment>
<reference evidence="1" key="2">
    <citation type="submission" date="2020-09" db="EMBL/GenBank/DDBJ databases">
        <authorList>
            <person name="Sun Q."/>
            <person name="Kim S."/>
        </authorList>
    </citation>
    <scope>NUCLEOTIDE SEQUENCE</scope>
    <source>
        <strain evidence="1">KCTC 12870</strain>
    </source>
</reference>
<organism evidence="1 2">
    <name type="scientific">Cerasicoccus arenae</name>
    <dbReference type="NCBI Taxonomy" id="424488"/>
    <lineage>
        <taxon>Bacteria</taxon>
        <taxon>Pseudomonadati</taxon>
        <taxon>Verrucomicrobiota</taxon>
        <taxon>Opitutia</taxon>
        <taxon>Puniceicoccales</taxon>
        <taxon>Cerasicoccaceae</taxon>
        <taxon>Cerasicoccus</taxon>
    </lineage>
</organism>
<dbReference type="AlphaFoldDB" id="A0A8J3GCB7"/>
<dbReference type="EMBL" id="BMXG01000003">
    <property type="protein sequence ID" value="GHB93284.1"/>
    <property type="molecule type" value="Genomic_DNA"/>
</dbReference>